<dbReference type="RefSeq" id="XP_008473204.2">
    <property type="nucleotide sequence ID" value="XM_008474982.2"/>
</dbReference>
<comment type="subcellular location">
    <subcellularLocation>
        <location evidence="1">Cytoplasm</location>
    </subcellularLocation>
</comment>
<evidence type="ECO:0000313" key="8">
    <source>
        <dbReference type="RefSeq" id="XP_008473204.2"/>
    </source>
</evidence>
<dbReference type="Proteomes" id="UP000079169">
    <property type="component" value="Unplaced"/>
</dbReference>
<dbReference type="InterPro" id="IPR013874">
    <property type="entry name" value="Cdc37_Hsp90-bd"/>
</dbReference>
<dbReference type="GO" id="GO:0050821">
    <property type="term" value="P:protein stabilization"/>
    <property type="evidence" value="ECO:0007669"/>
    <property type="project" value="TreeGrafter"/>
</dbReference>
<keyword evidence="3" id="KW-0963">Cytoplasm</keyword>
<dbReference type="GO" id="GO:0051087">
    <property type="term" value="F:protein-folding chaperone binding"/>
    <property type="evidence" value="ECO:0007669"/>
    <property type="project" value="TreeGrafter"/>
</dbReference>
<dbReference type="STRING" id="121845.A0A1S3D2U3"/>
<dbReference type="PANTHER" id="PTHR12800:SF4">
    <property type="entry name" value="HSP90 CO-CHAPERONE CDC37"/>
    <property type="match status" value="1"/>
</dbReference>
<evidence type="ECO:0000259" key="6">
    <source>
        <dbReference type="SMART" id="SM01070"/>
    </source>
</evidence>
<feature type="domain" description="Cdc37 C-terminal" evidence="5">
    <location>
        <begin position="179"/>
        <end position="250"/>
    </location>
</feature>
<dbReference type="PANTHER" id="PTHR12800">
    <property type="entry name" value="CDC37-RELATED"/>
    <property type="match status" value="1"/>
</dbReference>
<dbReference type="KEGG" id="dci:103510330"/>
<comment type="similarity">
    <text evidence="2">Belongs to the CDC37 family.</text>
</comment>
<evidence type="ECO:0000256" key="2">
    <source>
        <dbReference type="ARBA" id="ARBA00006222"/>
    </source>
</evidence>
<protein>
    <submittedName>
        <fullName evidence="8">Hsp90 co-chaperone Cdc37-like</fullName>
    </submittedName>
</protein>
<accession>A0A1S3D2U3</accession>
<dbReference type="InterPro" id="IPR004918">
    <property type="entry name" value="Cdc37"/>
</dbReference>
<feature type="domain" description="Cdc37 Hsp90 binding" evidence="6">
    <location>
        <begin position="22"/>
        <end position="157"/>
    </location>
</feature>
<evidence type="ECO:0000256" key="3">
    <source>
        <dbReference type="ARBA" id="ARBA00022490"/>
    </source>
</evidence>
<feature type="region of interest" description="Disordered" evidence="4">
    <location>
        <begin position="1"/>
        <end position="36"/>
    </location>
</feature>
<dbReference type="GO" id="GO:0031072">
    <property type="term" value="F:heat shock protein binding"/>
    <property type="evidence" value="ECO:0007669"/>
    <property type="project" value="TreeGrafter"/>
</dbReference>
<reference evidence="8" key="1">
    <citation type="submission" date="2025-08" db="UniProtKB">
        <authorList>
            <consortium name="RefSeq"/>
        </authorList>
    </citation>
    <scope>IDENTIFICATION</scope>
</reference>
<sequence>MGERNGGKTDMEENFLDLDLPSKDKSSHSSDSADVNEHIRLDPKIKEYGLLDSMQDTEDFLLSNPEIIDGPTALSLLEWCTAVTDDVETFNKVSRQCIYIIYLYDLSRQVNIEPVHCVTPFFAKIAEPMFRERFEKEIVAYRSKLQSLTYDEVLQEVLICTSPGDSSPTSSSSSEDYSFALDPLEVYNNLPSQLRQCLDDEDLVALEYELSELPLDRAKYYFVQFIRSGLLLPIENEETADLSREDDNSSNVSLKILIKVKTMEELRNQSERELRN</sequence>
<evidence type="ECO:0000259" key="5">
    <source>
        <dbReference type="SMART" id="SM01069"/>
    </source>
</evidence>
<dbReference type="InterPro" id="IPR013873">
    <property type="entry name" value="Cdc37_C"/>
</dbReference>
<evidence type="ECO:0000313" key="7">
    <source>
        <dbReference type="Proteomes" id="UP000079169"/>
    </source>
</evidence>
<feature type="compositionally biased region" description="Basic and acidic residues" evidence="4">
    <location>
        <begin position="1"/>
        <end position="11"/>
    </location>
</feature>
<dbReference type="Gene3D" id="1.20.58.610">
    <property type="entry name" value="Cdc37, Hsp90 binding domain"/>
    <property type="match status" value="1"/>
</dbReference>
<name>A0A1S3D2U3_DIACI</name>
<organism evidence="7 8">
    <name type="scientific">Diaphorina citri</name>
    <name type="common">Asian citrus psyllid</name>
    <dbReference type="NCBI Taxonomy" id="121845"/>
    <lineage>
        <taxon>Eukaryota</taxon>
        <taxon>Metazoa</taxon>
        <taxon>Ecdysozoa</taxon>
        <taxon>Arthropoda</taxon>
        <taxon>Hexapoda</taxon>
        <taxon>Insecta</taxon>
        <taxon>Pterygota</taxon>
        <taxon>Neoptera</taxon>
        <taxon>Paraneoptera</taxon>
        <taxon>Hemiptera</taxon>
        <taxon>Sternorrhyncha</taxon>
        <taxon>Psylloidea</taxon>
        <taxon>Psyllidae</taxon>
        <taxon>Diaphorininae</taxon>
        <taxon>Diaphorina</taxon>
    </lineage>
</organism>
<keyword evidence="7" id="KW-1185">Reference proteome</keyword>
<dbReference type="SMART" id="SM01070">
    <property type="entry name" value="CDC37_M"/>
    <property type="match status" value="1"/>
</dbReference>
<dbReference type="GeneID" id="103510330"/>
<dbReference type="AlphaFoldDB" id="A0A1S3D2U3"/>
<dbReference type="SUPFAM" id="SSF101391">
    <property type="entry name" value="Hsp90 co-chaperone CDC37"/>
    <property type="match status" value="1"/>
</dbReference>
<evidence type="ECO:0000256" key="1">
    <source>
        <dbReference type="ARBA" id="ARBA00004496"/>
    </source>
</evidence>
<dbReference type="InterPro" id="IPR038189">
    <property type="entry name" value="Cdc37_Hsp90-bd_sf"/>
</dbReference>
<dbReference type="PaxDb" id="121845-A0A1S3D2U3"/>
<dbReference type="GO" id="GO:0006457">
    <property type="term" value="P:protein folding"/>
    <property type="evidence" value="ECO:0007669"/>
    <property type="project" value="TreeGrafter"/>
</dbReference>
<dbReference type="GO" id="GO:0005737">
    <property type="term" value="C:cytoplasm"/>
    <property type="evidence" value="ECO:0007669"/>
    <property type="project" value="UniProtKB-SubCell"/>
</dbReference>
<dbReference type="GO" id="GO:0051082">
    <property type="term" value="F:unfolded protein binding"/>
    <property type="evidence" value="ECO:0007669"/>
    <property type="project" value="TreeGrafter"/>
</dbReference>
<dbReference type="SMART" id="SM01069">
    <property type="entry name" value="CDC37_C"/>
    <property type="match status" value="1"/>
</dbReference>
<evidence type="ECO:0000256" key="4">
    <source>
        <dbReference type="SAM" id="MobiDB-lite"/>
    </source>
</evidence>
<gene>
    <name evidence="8" type="primary">LOC103510330</name>
</gene>
<proteinExistence type="inferred from homology"/>
<dbReference type="Pfam" id="PF08564">
    <property type="entry name" value="CDC37_C"/>
    <property type="match status" value="1"/>
</dbReference>
<dbReference type="Gene3D" id="6.10.140.250">
    <property type="match status" value="1"/>
</dbReference>